<evidence type="ECO:0000256" key="22">
    <source>
        <dbReference type="RuleBase" id="RU362121"/>
    </source>
</evidence>
<dbReference type="GO" id="GO:0005758">
    <property type="term" value="C:mitochondrial intermembrane space"/>
    <property type="evidence" value="ECO:0007669"/>
    <property type="project" value="UniProtKB-SubCell"/>
</dbReference>
<evidence type="ECO:0000256" key="1">
    <source>
        <dbReference type="ARBA" id="ARBA00001917"/>
    </source>
</evidence>
<dbReference type="GO" id="GO:0020037">
    <property type="term" value="F:heme binding"/>
    <property type="evidence" value="ECO:0007669"/>
    <property type="project" value="UniProtKB-UniRule"/>
</dbReference>
<organism evidence="26 27">
    <name type="scientific">Wolfiporia cocos (strain MD-104)</name>
    <name type="common">Brown rot fungus</name>
    <dbReference type="NCBI Taxonomy" id="742152"/>
    <lineage>
        <taxon>Eukaryota</taxon>
        <taxon>Fungi</taxon>
        <taxon>Dikarya</taxon>
        <taxon>Basidiomycota</taxon>
        <taxon>Agaricomycotina</taxon>
        <taxon>Agaricomycetes</taxon>
        <taxon>Polyporales</taxon>
        <taxon>Phaeolaceae</taxon>
        <taxon>Wolfiporia</taxon>
    </lineage>
</organism>
<dbReference type="GO" id="GO:0004460">
    <property type="term" value="F:L-lactate dehydrogenase (cytochrome) activity"/>
    <property type="evidence" value="ECO:0007669"/>
    <property type="project" value="UniProtKB-EC"/>
</dbReference>
<dbReference type="Gene3D" id="3.10.120.10">
    <property type="entry name" value="Cytochrome b5-like heme/steroid binding domain"/>
    <property type="match status" value="1"/>
</dbReference>
<dbReference type="FunFam" id="3.20.20.70:FF:000062">
    <property type="entry name" value="Cytochrome b2, mitochondrial, putative"/>
    <property type="match status" value="1"/>
</dbReference>
<evidence type="ECO:0000256" key="10">
    <source>
        <dbReference type="ARBA" id="ARBA00022946"/>
    </source>
</evidence>
<keyword evidence="27" id="KW-1185">Reference proteome</keyword>
<dbReference type="InterPro" id="IPR008259">
    <property type="entry name" value="FMN_hydac_DH_AS"/>
</dbReference>
<comment type="similarity">
    <text evidence="15">In the C-terminal section; belongs to the FMN-dependent alpha-hydroxy acid dehydrogenase family.</text>
</comment>
<evidence type="ECO:0000256" key="4">
    <source>
        <dbReference type="ARBA" id="ARBA00011881"/>
    </source>
</evidence>
<keyword evidence="13" id="KW-0496">Mitochondrion</keyword>
<dbReference type="PRINTS" id="PR00363">
    <property type="entry name" value="CYTOCHROMEB5"/>
</dbReference>
<dbReference type="CDD" id="cd02922">
    <property type="entry name" value="FCB2_FMN"/>
    <property type="match status" value="1"/>
</dbReference>
<dbReference type="InterPro" id="IPR036400">
    <property type="entry name" value="Cyt_B5-like_heme/steroid_sf"/>
</dbReference>
<dbReference type="SMART" id="SM01117">
    <property type="entry name" value="Cyt-b5"/>
    <property type="match status" value="1"/>
</dbReference>
<dbReference type="Proteomes" id="UP000218811">
    <property type="component" value="Unassembled WGS sequence"/>
</dbReference>
<accession>A0A2H3J161</accession>
<evidence type="ECO:0000256" key="6">
    <source>
        <dbReference type="ARBA" id="ARBA00022617"/>
    </source>
</evidence>
<protein>
    <recommendedName>
        <fullName evidence="18">L-lactate dehydrogenase (cytochrome)</fullName>
        <ecNumber evidence="17">1.1.2.3</ecNumber>
    </recommendedName>
    <alternativeName>
        <fullName evidence="20">Cytochrome b2</fullName>
    </alternativeName>
    <alternativeName>
        <fullName evidence="19">Flavocytochrome b2</fullName>
    </alternativeName>
    <alternativeName>
        <fullName evidence="21">L-lactate ferricytochrome c oxidoreductase</fullName>
    </alternativeName>
</protein>
<name>A0A2H3J161_WOLCO</name>
<keyword evidence="12 22" id="KW-0408">Iron</keyword>
<keyword evidence="10" id="KW-0809">Transit peptide</keyword>
<feature type="compositionally biased region" description="Polar residues" evidence="23">
    <location>
        <begin position="78"/>
        <end position="90"/>
    </location>
</feature>
<dbReference type="Pfam" id="PF01070">
    <property type="entry name" value="FMN_dh"/>
    <property type="match status" value="1"/>
</dbReference>
<dbReference type="InterPro" id="IPR037458">
    <property type="entry name" value="L-MDH/L-LDH_FMN-bd"/>
</dbReference>
<dbReference type="FunFam" id="3.10.120.10:FF:000009">
    <property type="entry name" value="Cytochrome b2, mitochondrial, putative"/>
    <property type="match status" value="1"/>
</dbReference>
<dbReference type="PROSITE" id="PS50255">
    <property type="entry name" value="CYTOCHROME_B5_2"/>
    <property type="match status" value="1"/>
</dbReference>
<dbReference type="STRING" id="742152.A0A2H3J161"/>
<evidence type="ECO:0000256" key="12">
    <source>
        <dbReference type="ARBA" id="ARBA00023004"/>
    </source>
</evidence>
<dbReference type="EC" id="1.1.2.3" evidence="17"/>
<evidence type="ECO:0000256" key="18">
    <source>
        <dbReference type="ARBA" id="ARBA00068515"/>
    </source>
</evidence>
<keyword evidence="11" id="KW-0560">Oxidoreductase</keyword>
<dbReference type="InterPro" id="IPR018506">
    <property type="entry name" value="Cyt_B5_heme-BS"/>
</dbReference>
<comment type="cofactor">
    <cofactor evidence="2">
        <name>heme b</name>
        <dbReference type="ChEBI" id="CHEBI:60344"/>
    </cofactor>
</comment>
<evidence type="ECO:0000256" key="21">
    <source>
        <dbReference type="ARBA" id="ARBA00078938"/>
    </source>
</evidence>
<keyword evidence="7" id="KW-0285">Flavoprotein</keyword>
<evidence type="ECO:0000256" key="16">
    <source>
        <dbReference type="ARBA" id="ARBA00061589"/>
    </source>
</evidence>
<dbReference type="GO" id="GO:0046872">
    <property type="term" value="F:metal ion binding"/>
    <property type="evidence" value="ECO:0007669"/>
    <property type="project" value="UniProtKB-UniRule"/>
</dbReference>
<proteinExistence type="inferred from homology"/>
<comment type="catalytic activity">
    <reaction evidence="14">
        <text>(S)-lactate + 2 Fe(III)-[cytochrome c] = 2 Fe(II)-[cytochrome c] + pyruvate + 2 H(+)</text>
        <dbReference type="Rhea" id="RHEA:19909"/>
        <dbReference type="Rhea" id="RHEA-COMP:10350"/>
        <dbReference type="Rhea" id="RHEA-COMP:14399"/>
        <dbReference type="ChEBI" id="CHEBI:15361"/>
        <dbReference type="ChEBI" id="CHEBI:15378"/>
        <dbReference type="ChEBI" id="CHEBI:16651"/>
        <dbReference type="ChEBI" id="CHEBI:29033"/>
        <dbReference type="ChEBI" id="CHEBI:29034"/>
        <dbReference type="EC" id="1.1.2.3"/>
    </reaction>
    <physiologicalReaction direction="left-to-right" evidence="14">
        <dbReference type="Rhea" id="RHEA:19910"/>
    </physiologicalReaction>
</comment>
<dbReference type="PROSITE" id="PS00191">
    <property type="entry name" value="CYTOCHROME_B5_1"/>
    <property type="match status" value="1"/>
</dbReference>
<evidence type="ECO:0000256" key="7">
    <source>
        <dbReference type="ARBA" id="ARBA00022630"/>
    </source>
</evidence>
<keyword evidence="5" id="KW-0813">Transport</keyword>
<gene>
    <name evidence="26" type="ORF">WOLCODRAFT_141673</name>
</gene>
<comment type="similarity">
    <text evidence="22">Belongs to the cytochrome b5 family.</text>
</comment>
<evidence type="ECO:0000256" key="19">
    <source>
        <dbReference type="ARBA" id="ARBA00075949"/>
    </source>
</evidence>
<feature type="region of interest" description="Disordered" evidence="23">
    <location>
        <begin position="293"/>
        <end position="314"/>
    </location>
</feature>
<dbReference type="PANTHER" id="PTHR10578:SF101">
    <property type="entry name" value="L-LACTATE DEHYDROGENASE (CYTOCHROME B2)"/>
    <property type="match status" value="1"/>
</dbReference>
<evidence type="ECO:0000313" key="27">
    <source>
        <dbReference type="Proteomes" id="UP000218811"/>
    </source>
</evidence>
<dbReference type="EMBL" id="KB467831">
    <property type="protein sequence ID" value="PCH33523.1"/>
    <property type="molecule type" value="Genomic_DNA"/>
</dbReference>
<evidence type="ECO:0000256" key="11">
    <source>
        <dbReference type="ARBA" id="ARBA00023002"/>
    </source>
</evidence>
<comment type="subcellular location">
    <subcellularLocation>
        <location evidence="3">Mitochondrion intermembrane space</location>
    </subcellularLocation>
</comment>
<evidence type="ECO:0000256" key="2">
    <source>
        <dbReference type="ARBA" id="ARBA00001970"/>
    </source>
</evidence>
<dbReference type="SUPFAM" id="SSF51395">
    <property type="entry name" value="FMN-linked oxidoreductases"/>
    <property type="match status" value="1"/>
</dbReference>
<feature type="domain" description="FMN hydroxy acid dehydrogenase" evidence="25">
    <location>
        <begin position="110"/>
        <end position="492"/>
    </location>
</feature>
<evidence type="ECO:0000313" key="26">
    <source>
        <dbReference type="EMBL" id="PCH33523.1"/>
    </source>
</evidence>
<evidence type="ECO:0000256" key="15">
    <source>
        <dbReference type="ARBA" id="ARBA00061137"/>
    </source>
</evidence>
<feature type="region of interest" description="Disordered" evidence="23">
    <location>
        <begin position="68"/>
        <end position="103"/>
    </location>
</feature>
<evidence type="ECO:0000256" key="5">
    <source>
        <dbReference type="ARBA" id="ARBA00022448"/>
    </source>
</evidence>
<dbReference type="PROSITE" id="PS51349">
    <property type="entry name" value="FMN_HYDROXY_ACID_DH_2"/>
    <property type="match status" value="1"/>
</dbReference>
<feature type="domain" description="Cytochrome b5 heme-binding" evidence="24">
    <location>
        <begin position="2"/>
        <end position="79"/>
    </location>
</feature>
<evidence type="ECO:0000256" key="17">
    <source>
        <dbReference type="ARBA" id="ARBA00066458"/>
    </source>
</evidence>
<evidence type="ECO:0000256" key="3">
    <source>
        <dbReference type="ARBA" id="ARBA00004569"/>
    </source>
</evidence>
<evidence type="ECO:0000256" key="20">
    <source>
        <dbReference type="ARBA" id="ARBA00078774"/>
    </source>
</evidence>
<evidence type="ECO:0000259" key="25">
    <source>
        <dbReference type="PROSITE" id="PS51349"/>
    </source>
</evidence>
<comment type="cofactor">
    <cofactor evidence="1">
        <name>FMN</name>
        <dbReference type="ChEBI" id="CHEBI:58210"/>
    </cofactor>
</comment>
<dbReference type="InterPro" id="IPR000262">
    <property type="entry name" value="FMN-dep_DH"/>
</dbReference>
<dbReference type="Pfam" id="PF00173">
    <property type="entry name" value="Cyt-b5"/>
    <property type="match status" value="1"/>
</dbReference>
<evidence type="ECO:0000256" key="23">
    <source>
        <dbReference type="SAM" id="MobiDB-lite"/>
    </source>
</evidence>
<reference evidence="26 27" key="1">
    <citation type="journal article" date="2012" name="Science">
        <title>The Paleozoic origin of enzymatic lignin decomposition reconstructed from 31 fungal genomes.</title>
        <authorList>
            <person name="Floudas D."/>
            <person name="Binder M."/>
            <person name="Riley R."/>
            <person name="Barry K."/>
            <person name="Blanchette R.A."/>
            <person name="Henrissat B."/>
            <person name="Martinez A.T."/>
            <person name="Otillar R."/>
            <person name="Spatafora J.W."/>
            <person name="Yadav J.S."/>
            <person name="Aerts A."/>
            <person name="Benoit I."/>
            <person name="Boyd A."/>
            <person name="Carlson A."/>
            <person name="Copeland A."/>
            <person name="Coutinho P.M."/>
            <person name="de Vries R.P."/>
            <person name="Ferreira P."/>
            <person name="Findley K."/>
            <person name="Foster B."/>
            <person name="Gaskell J."/>
            <person name="Glotzer D."/>
            <person name="Gorecki P."/>
            <person name="Heitman J."/>
            <person name="Hesse C."/>
            <person name="Hori C."/>
            <person name="Igarashi K."/>
            <person name="Jurgens J.A."/>
            <person name="Kallen N."/>
            <person name="Kersten P."/>
            <person name="Kohler A."/>
            <person name="Kuees U."/>
            <person name="Kumar T.K.A."/>
            <person name="Kuo A."/>
            <person name="LaButti K."/>
            <person name="Larrondo L.F."/>
            <person name="Lindquist E."/>
            <person name="Ling A."/>
            <person name="Lombard V."/>
            <person name="Lucas S."/>
            <person name="Lundell T."/>
            <person name="Martin R."/>
            <person name="McLaughlin D.J."/>
            <person name="Morgenstern I."/>
            <person name="Morin E."/>
            <person name="Murat C."/>
            <person name="Nagy L.G."/>
            <person name="Nolan M."/>
            <person name="Ohm R.A."/>
            <person name="Patyshakuliyeva A."/>
            <person name="Rokas A."/>
            <person name="Ruiz-Duenas F.J."/>
            <person name="Sabat G."/>
            <person name="Salamov A."/>
            <person name="Samejima M."/>
            <person name="Schmutz J."/>
            <person name="Slot J.C."/>
            <person name="St John F."/>
            <person name="Stenlid J."/>
            <person name="Sun H."/>
            <person name="Sun S."/>
            <person name="Syed K."/>
            <person name="Tsang A."/>
            <person name="Wiebenga A."/>
            <person name="Young D."/>
            <person name="Pisabarro A."/>
            <person name="Eastwood D.C."/>
            <person name="Martin F."/>
            <person name="Cullen D."/>
            <person name="Grigoriev I.V."/>
            <person name="Hibbett D.S."/>
        </authorList>
    </citation>
    <scope>NUCLEOTIDE SEQUENCE [LARGE SCALE GENOMIC DNA]</scope>
    <source>
        <strain evidence="26 27">MD-104</strain>
    </source>
</reference>
<dbReference type="SUPFAM" id="SSF55856">
    <property type="entry name" value="Cytochrome b5-like heme/steroid binding domain"/>
    <property type="match status" value="1"/>
</dbReference>
<dbReference type="InterPro" id="IPR013785">
    <property type="entry name" value="Aldolase_TIM"/>
</dbReference>
<dbReference type="AlphaFoldDB" id="A0A2H3J161"/>
<dbReference type="InterPro" id="IPR001199">
    <property type="entry name" value="Cyt_B5-like_heme/steroid-bd"/>
</dbReference>
<dbReference type="Gene3D" id="3.20.20.70">
    <property type="entry name" value="Aldolase class I"/>
    <property type="match status" value="1"/>
</dbReference>
<sequence length="499" mass="55598">MARSWTLQEVGQHNTPSSCWVIISNKVYDVTEFLPDHPGGSKIILKYAGRDATAAYEPIHPKDALQKHLPPQKHLGNLDSSGAKQLQVEQASRRRTQDEIRVEKARAQKRPINQILSLKDMENVAHDVLPYKSWAFYRSASDDEITYNENRRAFSRFFFHPRVLRPISQVDPSTTILGFKSSLPIFVSAASLAKLGHPLGELNITRGAGRMGIIQMVSHYASVSREELVAARVPGQPMFFQLYPDRDRSITQQVVRDVDAMGFNAIFLTVDAPVNSNRERDLRAPFELEEQERLAEEAARGNESDEMPERPEDADNKLVEGELKLVGTSGGLRTTADLDMSWAETIPLLRGATKLPIVLKGIQCVADAVLAVEAGVEGILLSNHGGRQMEYSMPPLEVLYKIRQQRPDVFDKLEVYVDGGALRGTDVLKALCLGARAVGFGRAFHFAQSAYGEAGVVQTIRILQREIILGMRLLGVTSLEQLVPEMVERVDWQPLLGKL</sequence>
<keyword evidence="8" id="KW-0288">FMN</keyword>
<comment type="similarity">
    <text evidence="16">In the N-terminal section; belongs to the cytochrome b5 family.</text>
</comment>
<evidence type="ECO:0000256" key="13">
    <source>
        <dbReference type="ARBA" id="ARBA00023128"/>
    </source>
</evidence>
<evidence type="ECO:0000259" key="24">
    <source>
        <dbReference type="PROSITE" id="PS50255"/>
    </source>
</evidence>
<evidence type="ECO:0000256" key="8">
    <source>
        <dbReference type="ARBA" id="ARBA00022643"/>
    </source>
</evidence>
<keyword evidence="9 22" id="KW-0479">Metal-binding</keyword>
<dbReference type="PROSITE" id="PS00557">
    <property type="entry name" value="FMN_HYDROXY_ACID_DH_1"/>
    <property type="match status" value="1"/>
</dbReference>
<evidence type="ECO:0000256" key="14">
    <source>
        <dbReference type="ARBA" id="ARBA00052399"/>
    </source>
</evidence>
<dbReference type="InterPro" id="IPR037396">
    <property type="entry name" value="FMN_HAD"/>
</dbReference>
<dbReference type="PANTHER" id="PTHR10578">
    <property type="entry name" value="S -2-HYDROXY-ACID OXIDASE-RELATED"/>
    <property type="match status" value="1"/>
</dbReference>
<keyword evidence="6 22" id="KW-0349">Heme</keyword>
<dbReference type="OrthoDB" id="1925334at2759"/>
<feature type="compositionally biased region" description="Basic and acidic residues" evidence="23">
    <location>
        <begin position="91"/>
        <end position="103"/>
    </location>
</feature>
<evidence type="ECO:0000256" key="9">
    <source>
        <dbReference type="ARBA" id="ARBA00022723"/>
    </source>
</evidence>
<dbReference type="GO" id="GO:0006089">
    <property type="term" value="P:lactate metabolic process"/>
    <property type="evidence" value="ECO:0007669"/>
    <property type="project" value="TreeGrafter"/>
</dbReference>
<comment type="subunit">
    <text evidence="4">Homotetramer.</text>
</comment>